<keyword evidence="3" id="KW-0732">Signal</keyword>
<reference evidence="4" key="1">
    <citation type="submission" date="2022-03" db="EMBL/GenBank/DDBJ databases">
        <authorList>
            <person name="Sayadi A."/>
        </authorList>
    </citation>
    <scope>NUCLEOTIDE SEQUENCE</scope>
</reference>
<feature type="transmembrane region" description="Helical" evidence="2">
    <location>
        <begin position="194"/>
        <end position="213"/>
    </location>
</feature>
<evidence type="ECO:0000313" key="4">
    <source>
        <dbReference type="EMBL" id="CAH1968981.1"/>
    </source>
</evidence>
<evidence type="ECO:0000313" key="5">
    <source>
        <dbReference type="Proteomes" id="UP001152888"/>
    </source>
</evidence>
<feature type="compositionally biased region" description="Acidic residues" evidence="1">
    <location>
        <begin position="99"/>
        <end position="116"/>
    </location>
</feature>
<evidence type="ECO:0000256" key="1">
    <source>
        <dbReference type="SAM" id="MobiDB-lite"/>
    </source>
</evidence>
<feature type="chain" id="PRO_5040398903" evidence="3">
    <location>
        <begin position="17"/>
        <end position="269"/>
    </location>
</feature>
<sequence length="269" mass="31303">MLHLTLLLYVFEYVVCEWVEIQPISKNTSDRRFYTSTTSTTTRAYEVSIRNPFINHSHTSNLDTHSTPSFESKNGTKANADEKISQNVKKEKAPIEHEQADDEEDDDDYEDIEDNDSPIGMNSFMDFLKSAQKTLLQYKMNTYRSKMSVLKHLKDVLTLNINEKIANFKLIDGNSEARTYKEEEHPMDYHSSEGALMTIGFLTFSVFLIKLVIKLVHLLKYKSQYYYGMNTVTTTTPATVVFLKRKGRMNDMEDDHITKIIEYTEYLKH</sequence>
<keyword evidence="2" id="KW-0812">Transmembrane</keyword>
<dbReference type="Proteomes" id="UP001152888">
    <property type="component" value="Unassembled WGS sequence"/>
</dbReference>
<evidence type="ECO:0000256" key="2">
    <source>
        <dbReference type="SAM" id="Phobius"/>
    </source>
</evidence>
<dbReference type="OrthoDB" id="7675048at2759"/>
<dbReference type="AlphaFoldDB" id="A0A9P0K724"/>
<keyword evidence="5" id="KW-1185">Reference proteome</keyword>
<accession>A0A9P0K724</accession>
<protein>
    <submittedName>
        <fullName evidence="4">Uncharacterized protein</fullName>
    </submittedName>
</protein>
<keyword evidence="2" id="KW-1133">Transmembrane helix</keyword>
<proteinExistence type="predicted"/>
<comment type="caution">
    <text evidence="4">The sequence shown here is derived from an EMBL/GenBank/DDBJ whole genome shotgun (WGS) entry which is preliminary data.</text>
</comment>
<name>A0A9P0K724_ACAOB</name>
<feature type="region of interest" description="Disordered" evidence="1">
    <location>
        <begin position="56"/>
        <end position="118"/>
    </location>
</feature>
<organism evidence="4 5">
    <name type="scientific">Acanthoscelides obtectus</name>
    <name type="common">Bean weevil</name>
    <name type="synonym">Bruchus obtectus</name>
    <dbReference type="NCBI Taxonomy" id="200917"/>
    <lineage>
        <taxon>Eukaryota</taxon>
        <taxon>Metazoa</taxon>
        <taxon>Ecdysozoa</taxon>
        <taxon>Arthropoda</taxon>
        <taxon>Hexapoda</taxon>
        <taxon>Insecta</taxon>
        <taxon>Pterygota</taxon>
        <taxon>Neoptera</taxon>
        <taxon>Endopterygota</taxon>
        <taxon>Coleoptera</taxon>
        <taxon>Polyphaga</taxon>
        <taxon>Cucujiformia</taxon>
        <taxon>Chrysomeloidea</taxon>
        <taxon>Chrysomelidae</taxon>
        <taxon>Bruchinae</taxon>
        <taxon>Bruchini</taxon>
        <taxon>Acanthoscelides</taxon>
    </lineage>
</organism>
<dbReference type="EMBL" id="CAKOFQ010006758">
    <property type="protein sequence ID" value="CAH1968981.1"/>
    <property type="molecule type" value="Genomic_DNA"/>
</dbReference>
<evidence type="ECO:0000256" key="3">
    <source>
        <dbReference type="SAM" id="SignalP"/>
    </source>
</evidence>
<keyword evidence="2" id="KW-0472">Membrane</keyword>
<feature type="signal peptide" evidence="3">
    <location>
        <begin position="1"/>
        <end position="16"/>
    </location>
</feature>
<feature type="compositionally biased region" description="Polar residues" evidence="1">
    <location>
        <begin position="56"/>
        <end position="77"/>
    </location>
</feature>
<gene>
    <name evidence="4" type="ORF">ACAOBT_LOCUS8165</name>
</gene>
<feature type="compositionally biased region" description="Basic and acidic residues" evidence="1">
    <location>
        <begin position="79"/>
        <end position="98"/>
    </location>
</feature>